<dbReference type="RefSeq" id="WP_166155228.1">
    <property type="nucleotide sequence ID" value="NZ_JAAOIW010000018.1"/>
</dbReference>
<accession>A0ABX0JI46</accession>
<organism evidence="1 2">
    <name type="scientific">Paenibacillus agricola</name>
    <dbReference type="NCBI Taxonomy" id="2716264"/>
    <lineage>
        <taxon>Bacteria</taxon>
        <taxon>Bacillati</taxon>
        <taxon>Bacillota</taxon>
        <taxon>Bacilli</taxon>
        <taxon>Bacillales</taxon>
        <taxon>Paenibacillaceae</taxon>
        <taxon>Paenibacillus</taxon>
    </lineage>
</organism>
<comment type="caution">
    <text evidence="1">The sequence shown here is derived from an EMBL/GenBank/DDBJ whole genome shotgun (WGS) entry which is preliminary data.</text>
</comment>
<evidence type="ECO:0000313" key="1">
    <source>
        <dbReference type="EMBL" id="NHN34363.1"/>
    </source>
</evidence>
<proteinExistence type="predicted"/>
<gene>
    <name evidence="1" type="ORF">G9U52_31710</name>
</gene>
<reference evidence="1" key="1">
    <citation type="submission" date="2020-03" db="EMBL/GenBank/DDBJ databases">
        <title>Draft sequencing of Paenibacilllus sp. S3N08.</title>
        <authorList>
            <person name="Kim D.-U."/>
        </authorList>
    </citation>
    <scope>NUCLEOTIDE SEQUENCE</scope>
    <source>
        <strain evidence="1">S3N08</strain>
    </source>
</reference>
<protein>
    <submittedName>
        <fullName evidence="1">Uncharacterized protein</fullName>
    </submittedName>
</protein>
<keyword evidence="2" id="KW-1185">Reference proteome</keyword>
<dbReference type="Proteomes" id="UP001165962">
    <property type="component" value="Unassembled WGS sequence"/>
</dbReference>
<name>A0ABX0JI46_9BACL</name>
<sequence>MRNAQWEGSPELKALENEIMKYPESESNSFIFRNMSTETWALLERGKRMNGKTKEYAVYRQICKMRQKNK</sequence>
<dbReference type="EMBL" id="JAAOIW010000018">
    <property type="protein sequence ID" value="NHN34363.1"/>
    <property type="molecule type" value="Genomic_DNA"/>
</dbReference>
<evidence type="ECO:0000313" key="2">
    <source>
        <dbReference type="Proteomes" id="UP001165962"/>
    </source>
</evidence>